<comment type="caution">
    <text evidence="9">Lacks conserved residue(s) required for the propagation of feature annotation.</text>
</comment>
<dbReference type="SMART" id="SM00448">
    <property type="entry name" value="REC"/>
    <property type="match status" value="1"/>
</dbReference>
<evidence type="ECO:0000256" key="7">
    <source>
        <dbReference type="ARBA" id="ARBA00023012"/>
    </source>
</evidence>
<evidence type="ECO:0000256" key="9">
    <source>
        <dbReference type="PROSITE-ProRule" id="PRU00169"/>
    </source>
</evidence>
<dbReference type="PROSITE" id="PS50046">
    <property type="entry name" value="PHYTOCHROME_2"/>
    <property type="match status" value="1"/>
</dbReference>
<name>A0A7C3PG35_9CYAN</name>
<dbReference type="InterPro" id="IPR036097">
    <property type="entry name" value="HisK_dim/P_sf"/>
</dbReference>
<evidence type="ECO:0000256" key="3">
    <source>
        <dbReference type="ARBA" id="ARBA00012438"/>
    </source>
</evidence>
<dbReference type="Gene3D" id="1.10.287.130">
    <property type="match status" value="1"/>
</dbReference>
<dbReference type="InterPro" id="IPR003018">
    <property type="entry name" value="GAF"/>
</dbReference>
<evidence type="ECO:0000256" key="4">
    <source>
        <dbReference type="ARBA" id="ARBA00022553"/>
    </source>
</evidence>
<proteinExistence type="inferred from homology"/>
<feature type="domain" description="Histidine kinase" evidence="11">
    <location>
        <begin position="385"/>
        <end position="620"/>
    </location>
</feature>
<dbReference type="PROSITE" id="PS50110">
    <property type="entry name" value="RESPONSE_REGULATORY"/>
    <property type="match status" value="1"/>
</dbReference>
<keyword evidence="7" id="KW-0902">Two-component regulatory system</keyword>
<dbReference type="PANTHER" id="PTHR43047:SF63">
    <property type="entry name" value="HISTIDINE KINASE"/>
    <property type="match status" value="1"/>
</dbReference>
<dbReference type="Pfam" id="PF00512">
    <property type="entry name" value="HisKA"/>
    <property type="match status" value="1"/>
</dbReference>
<keyword evidence="5" id="KW-0808">Transferase</keyword>
<dbReference type="PRINTS" id="PR00344">
    <property type="entry name" value="BCTRLSENSOR"/>
</dbReference>
<reference evidence="13" key="1">
    <citation type="journal article" date="2020" name="mSystems">
        <title>Genome- and Community-Level Interaction Insights into Carbon Utilization and Element Cycling Functions of Hydrothermarchaeota in Hydrothermal Sediment.</title>
        <authorList>
            <person name="Zhou Z."/>
            <person name="Liu Y."/>
            <person name="Xu W."/>
            <person name="Pan J."/>
            <person name="Luo Z.H."/>
            <person name="Li M."/>
        </authorList>
    </citation>
    <scope>NUCLEOTIDE SEQUENCE [LARGE SCALE GENOMIC DNA]</scope>
    <source>
        <strain evidence="13">SpSt-418</strain>
    </source>
</reference>
<feature type="domain" description="Response regulatory" evidence="12">
    <location>
        <begin position="642"/>
        <end position="756"/>
    </location>
</feature>
<dbReference type="InterPro" id="IPR029016">
    <property type="entry name" value="GAF-like_dom_sf"/>
</dbReference>
<dbReference type="Gene3D" id="3.30.565.10">
    <property type="entry name" value="Histidine kinase-like ATPase, C-terminal domain"/>
    <property type="match status" value="1"/>
</dbReference>
<dbReference type="GO" id="GO:0000155">
    <property type="term" value="F:phosphorelay sensor kinase activity"/>
    <property type="evidence" value="ECO:0007669"/>
    <property type="project" value="InterPro"/>
</dbReference>
<dbReference type="InterPro" id="IPR001789">
    <property type="entry name" value="Sig_transdc_resp-reg_receiver"/>
</dbReference>
<dbReference type="CDD" id="cd00082">
    <property type="entry name" value="HisKA"/>
    <property type="match status" value="1"/>
</dbReference>
<dbReference type="FunFam" id="3.30.565.10:FF:000010">
    <property type="entry name" value="Sensor histidine kinase RcsC"/>
    <property type="match status" value="1"/>
</dbReference>
<protein>
    <recommendedName>
        <fullName evidence="8">Circadian input-output histidine kinase CikA</fullName>
        <ecNumber evidence="3">2.7.13.3</ecNumber>
    </recommendedName>
</protein>
<evidence type="ECO:0000256" key="6">
    <source>
        <dbReference type="ARBA" id="ARBA00022777"/>
    </source>
</evidence>
<gene>
    <name evidence="13" type="ORF">ENR64_21820</name>
</gene>
<dbReference type="Gene3D" id="3.40.50.2300">
    <property type="match status" value="1"/>
</dbReference>
<evidence type="ECO:0000256" key="8">
    <source>
        <dbReference type="ARBA" id="ARBA00074306"/>
    </source>
</evidence>
<keyword evidence="6 13" id="KW-0418">Kinase</keyword>
<dbReference type="EC" id="2.7.13.3" evidence="3"/>
<dbReference type="SMART" id="SM00065">
    <property type="entry name" value="GAF"/>
    <property type="match status" value="1"/>
</dbReference>
<evidence type="ECO:0000313" key="13">
    <source>
        <dbReference type="EMBL" id="HFN00333.1"/>
    </source>
</evidence>
<dbReference type="InterPro" id="IPR011006">
    <property type="entry name" value="CheY-like_superfamily"/>
</dbReference>
<dbReference type="SUPFAM" id="SSF52172">
    <property type="entry name" value="CheY-like"/>
    <property type="match status" value="1"/>
</dbReference>
<comment type="caution">
    <text evidence="13">The sequence shown here is derived from an EMBL/GenBank/DDBJ whole genome shotgun (WGS) entry which is preliminary data.</text>
</comment>
<dbReference type="SUPFAM" id="SSF55874">
    <property type="entry name" value="ATPase domain of HSP90 chaperone/DNA topoisomerase II/histidine kinase"/>
    <property type="match status" value="1"/>
</dbReference>
<dbReference type="InterPro" id="IPR016132">
    <property type="entry name" value="Phyto_chromo_attachment"/>
</dbReference>
<evidence type="ECO:0000259" key="12">
    <source>
        <dbReference type="PROSITE" id="PS50110"/>
    </source>
</evidence>
<dbReference type="GO" id="GO:0005886">
    <property type="term" value="C:plasma membrane"/>
    <property type="evidence" value="ECO:0007669"/>
    <property type="project" value="TreeGrafter"/>
</dbReference>
<dbReference type="SUPFAM" id="SSF55781">
    <property type="entry name" value="GAF domain-like"/>
    <property type="match status" value="1"/>
</dbReference>
<evidence type="ECO:0000259" key="10">
    <source>
        <dbReference type="PROSITE" id="PS50046"/>
    </source>
</evidence>
<sequence>MSSDRALSFNFTLSSGVVVQVAEAFKYFVASVDSPCVLLTEADFSESQGLPADRFILFVSAAFSGLLILSARQSEGSDAAIVSLTCEPTAIADFIEALAQSTPVSAQMANALEQAQSLLQPGDSQLQAALAAQLLPLMAQSQASEALPWVPYRDRQQEEQAQILNQVTTQIRQSHELSQILSTTVQQVRQVLQADRVVIYEINQVALSELEKSAALENELSDIEFGRISHEARRDLSLPTVIDFAEGVHCFVEDRNYREKYRKGQVLAIADIEATLSSSPCLMALLRKVKVRAKMVIPITVQEELWGLLIAHQSAPRQWQPSEQTFLQQVAEQLAIAIYQANLYAQLQQQKHLLEKFADQRTQDLYDALEAAQAASLAKSEFLATMSHELRTPLTCIIGMTNTLLRIQSKEGVNPPISPAQISKYLKTIQSSGEHLLQLVNDILEISDVEAGRAILQLQPFSLQQTVQDIIKACQDTATRRKITLEFENRLEPLYSDNLTASTDTFCADPRRVRQILLNLLSNAIKFTPEQGRVTLRLWRESGTAVFQVEDTGIGISEEQRSLLFRKFQQLDMSTQRSYEGLGLGLALTKQLIDLHGGWIEVESAVNAGSTFTVWLPEQVARERAEELPAAPACALDARRGRVALVEDDEAQADLICDLLTTAGYQIVWMVDAIAVVPQLKILQPSLVLLSSQLTRTDSREILHELQTALPNENLRVLMLLHPEEASRPWLAAGADDCIKEAIAQPERLLDKVAALVDPGVMVNVAGS</sequence>
<dbReference type="InterPro" id="IPR004358">
    <property type="entry name" value="Sig_transdc_His_kin-like_C"/>
</dbReference>
<comment type="similarity">
    <text evidence="2">In the N-terminal section; belongs to the phytochrome family.</text>
</comment>
<dbReference type="Pfam" id="PF02518">
    <property type="entry name" value="HATPase_c"/>
    <property type="match status" value="1"/>
</dbReference>
<evidence type="ECO:0000256" key="2">
    <source>
        <dbReference type="ARBA" id="ARBA00006402"/>
    </source>
</evidence>
<dbReference type="PROSITE" id="PS50109">
    <property type="entry name" value="HIS_KIN"/>
    <property type="match status" value="1"/>
</dbReference>
<evidence type="ECO:0000259" key="11">
    <source>
        <dbReference type="PROSITE" id="PS50109"/>
    </source>
</evidence>
<dbReference type="InterPro" id="IPR003594">
    <property type="entry name" value="HATPase_dom"/>
</dbReference>
<dbReference type="AlphaFoldDB" id="A0A7C3PG35"/>
<evidence type="ECO:0000256" key="5">
    <source>
        <dbReference type="ARBA" id="ARBA00022679"/>
    </source>
</evidence>
<dbReference type="InterPro" id="IPR003661">
    <property type="entry name" value="HisK_dim/P_dom"/>
</dbReference>
<dbReference type="SMART" id="SM00388">
    <property type="entry name" value="HisKA"/>
    <property type="match status" value="1"/>
</dbReference>
<dbReference type="InterPro" id="IPR005467">
    <property type="entry name" value="His_kinase_dom"/>
</dbReference>
<evidence type="ECO:0000256" key="1">
    <source>
        <dbReference type="ARBA" id="ARBA00000085"/>
    </source>
</evidence>
<keyword evidence="4" id="KW-0597">Phosphoprotein</keyword>
<accession>A0A7C3PG35</accession>
<dbReference type="Pfam" id="PF01590">
    <property type="entry name" value="GAF"/>
    <property type="match status" value="1"/>
</dbReference>
<dbReference type="Gene3D" id="3.30.450.40">
    <property type="match status" value="1"/>
</dbReference>
<dbReference type="CDD" id="cd16922">
    <property type="entry name" value="HATPase_EvgS-ArcB-TorS-like"/>
    <property type="match status" value="1"/>
</dbReference>
<dbReference type="InterPro" id="IPR036890">
    <property type="entry name" value="HATPase_C_sf"/>
</dbReference>
<dbReference type="SUPFAM" id="SSF47384">
    <property type="entry name" value="Homodimeric domain of signal transducing histidine kinase"/>
    <property type="match status" value="1"/>
</dbReference>
<dbReference type="PANTHER" id="PTHR43047">
    <property type="entry name" value="TWO-COMPONENT HISTIDINE PROTEIN KINASE"/>
    <property type="match status" value="1"/>
</dbReference>
<organism evidence="13">
    <name type="scientific">Oscillatoriales cyanobacterium SpSt-418</name>
    <dbReference type="NCBI Taxonomy" id="2282169"/>
    <lineage>
        <taxon>Bacteria</taxon>
        <taxon>Bacillati</taxon>
        <taxon>Cyanobacteriota</taxon>
        <taxon>Cyanophyceae</taxon>
        <taxon>Oscillatoriophycideae</taxon>
        <taxon>Oscillatoriales</taxon>
    </lineage>
</organism>
<dbReference type="EMBL" id="DSRU01000318">
    <property type="protein sequence ID" value="HFN00333.1"/>
    <property type="molecule type" value="Genomic_DNA"/>
</dbReference>
<dbReference type="SMART" id="SM00387">
    <property type="entry name" value="HATPase_c"/>
    <property type="match status" value="1"/>
</dbReference>
<feature type="domain" description="Phytochrome chromophore attachment site" evidence="10">
    <location>
        <begin position="176"/>
        <end position="333"/>
    </location>
</feature>
<comment type="catalytic activity">
    <reaction evidence="1">
        <text>ATP + protein L-histidine = ADP + protein N-phospho-L-histidine.</text>
        <dbReference type="EC" id="2.7.13.3"/>
    </reaction>
</comment>
<dbReference type="GO" id="GO:0009927">
    <property type="term" value="F:histidine phosphotransfer kinase activity"/>
    <property type="evidence" value="ECO:0007669"/>
    <property type="project" value="TreeGrafter"/>
</dbReference>